<keyword evidence="3" id="KW-0408">Iron</keyword>
<dbReference type="SUPFAM" id="SSF56300">
    <property type="entry name" value="Metallo-dependent phosphatases"/>
    <property type="match status" value="1"/>
</dbReference>
<reference evidence="6 7" key="1">
    <citation type="submission" date="2020-02" db="EMBL/GenBank/DDBJ databases">
        <title>complete genome sequence of Rhodobacteraceae bacterium.</title>
        <authorList>
            <person name="Park J."/>
            <person name="Kim Y.-S."/>
            <person name="Kim K.-H."/>
        </authorList>
    </citation>
    <scope>NUCLEOTIDE SEQUENCE [LARGE SCALE GENOMIC DNA]</scope>
    <source>
        <strain evidence="6 7">RR4-56</strain>
    </source>
</reference>
<dbReference type="RefSeq" id="WP_165100853.1">
    <property type="nucleotide sequence ID" value="NZ_CP049056.1"/>
</dbReference>
<keyword evidence="1" id="KW-0479">Metal-binding</keyword>
<keyword evidence="7" id="KW-1185">Reference proteome</keyword>
<protein>
    <submittedName>
        <fullName evidence="6">Metallophosphoesterase</fullName>
    </submittedName>
</protein>
<dbReference type="InterPro" id="IPR029052">
    <property type="entry name" value="Metallo-depent_PP-like"/>
</dbReference>
<dbReference type="InterPro" id="IPR050884">
    <property type="entry name" value="CNP_phosphodiesterase-III"/>
</dbReference>
<name>A0A7L5C251_9RHOB</name>
<dbReference type="GO" id="GO:0016787">
    <property type="term" value="F:hydrolase activity"/>
    <property type="evidence" value="ECO:0007669"/>
    <property type="project" value="UniProtKB-KW"/>
</dbReference>
<dbReference type="GO" id="GO:0046872">
    <property type="term" value="F:metal ion binding"/>
    <property type="evidence" value="ECO:0007669"/>
    <property type="project" value="UniProtKB-KW"/>
</dbReference>
<dbReference type="PANTHER" id="PTHR42988:SF2">
    <property type="entry name" value="CYCLIC NUCLEOTIDE PHOSPHODIESTERASE CBUA0032-RELATED"/>
    <property type="match status" value="1"/>
</dbReference>
<organism evidence="6 7">
    <name type="scientific">Pikeienuella piscinae</name>
    <dbReference type="NCBI Taxonomy" id="2748098"/>
    <lineage>
        <taxon>Bacteria</taxon>
        <taxon>Pseudomonadati</taxon>
        <taxon>Pseudomonadota</taxon>
        <taxon>Alphaproteobacteria</taxon>
        <taxon>Rhodobacterales</taxon>
        <taxon>Paracoccaceae</taxon>
        <taxon>Pikeienuella</taxon>
    </lineage>
</organism>
<keyword evidence="2" id="KW-0378">Hydrolase</keyword>
<accession>A0A7L5C251</accession>
<gene>
    <name evidence="6" type="ORF">G5B40_16560</name>
</gene>
<dbReference type="AlphaFoldDB" id="A0A7L5C251"/>
<evidence type="ECO:0000256" key="3">
    <source>
        <dbReference type="ARBA" id="ARBA00023004"/>
    </source>
</evidence>
<dbReference type="KEGG" id="hdh:G5B40_16560"/>
<dbReference type="InterPro" id="IPR004843">
    <property type="entry name" value="Calcineurin-like_PHP"/>
</dbReference>
<evidence type="ECO:0000259" key="5">
    <source>
        <dbReference type="Pfam" id="PF00149"/>
    </source>
</evidence>
<evidence type="ECO:0000256" key="4">
    <source>
        <dbReference type="ARBA" id="ARBA00025742"/>
    </source>
</evidence>
<comment type="similarity">
    <text evidence="4">Belongs to the cyclic nucleotide phosphodiesterase class-III family.</text>
</comment>
<dbReference type="PANTHER" id="PTHR42988">
    <property type="entry name" value="PHOSPHOHYDROLASE"/>
    <property type="match status" value="1"/>
</dbReference>
<proteinExistence type="inferred from homology"/>
<dbReference type="EMBL" id="CP049056">
    <property type="protein sequence ID" value="QIE56907.1"/>
    <property type="molecule type" value="Genomic_DNA"/>
</dbReference>
<sequence>MNAPGGLTHSPLSVELAPGKDGLRKAGCMTGFTIAHLTDAHLPLHGGFSARELLGKRALSALNWARSRRALHLRTIADRLRADVMAHRPDHVAMTGDAVNFGLPREFGGAAEWLAGFGPGEQVSFVPGNHEALVAGVETERDARFAPFIASDRGAGWPWVRRRGPVALIGVSTAIATPLLYAKGAAGLAQIDGLRAHLSATRGLCRIVLIHHPPTAMSKPRKALRDRKAVAAAIAEAGADLVLHGHNHKSQLSWIDAGAIRIPVLGAPSASTPPGTGHEPAEWRLITISAEGRGHRIEILRRAVTATGEFADRGRFSLPSAS</sequence>
<evidence type="ECO:0000256" key="2">
    <source>
        <dbReference type="ARBA" id="ARBA00022801"/>
    </source>
</evidence>
<dbReference type="Proteomes" id="UP000503336">
    <property type="component" value="Chromosome"/>
</dbReference>
<evidence type="ECO:0000313" key="7">
    <source>
        <dbReference type="Proteomes" id="UP000503336"/>
    </source>
</evidence>
<evidence type="ECO:0000313" key="6">
    <source>
        <dbReference type="EMBL" id="QIE56907.1"/>
    </source>
</evidence>
<dbReference type="Pfam" id="PF00149">
    <property type="entry name" value="Metallophos"/>
    <property type="match status" value="1"/>
</dbReference>
<dbReference type="Gene3D" id="3.60.21.10">
    <property type="match status" value="1"/>
</dbReference>
<evidence type="ECO:0000256" key="1">
    <source>
        <dbReference type="ARBA" id="ARBA00022723"/>
    </source>
</evidence>
<feature type="domain" description="Calcineurin-like phosphoesterase" evidence="5">
    <location>
        <begin position="33"/>
        <end position="249"/>
    </location>
</feature>